<evidence type="ECO:0000313" key="7">
    <source>
        <dbReference type="EMBL" id="SSX09373.1"/>
    </source>
</evidence>
<dbReference type="FunFam" id="1.10.287.370:FF:000003">
    <property type="entry name" value="Prefoldin subunit 6"/>
    <property type="match status" value="1"/>
</dbReference>
<proteinExistence type="inferred from homology"/>
<dbReference type="Pfam" id="PF01920">
    <property type="entry name" value="Prefoldin_2"/>
    <property type="match status" value="1"/>
</dbReference>
<comment type="similarity">
    <text evidence="1">Belongs to the UPF0489 family.</text>
</comment>
<evidence type="ECO:0000256" key="2">
    <source>
        <dbReference type="ARBA" id="ARBA00008045"/>
    </source>
</evidence>
<evidence type="ECO:0000256" key="4">
    <source>
        <dbReference type="ARBA" id="ARBA00023186"/>
    </source>
</evidence>
<dbReference type="GO" id="GO:0006457">
    <property type="term" value="P:protein folding"/>
    <property type="evidence" value="ECO:0007669"/>
    <property type="project" value="InterPro"/>
</dbReference>
<dbReference type="EMBL" id="UFQT01001173">
    <property type="protein sequence ID" value="SSX29275.1"/>
    <property type="molecule type" value="Genomic_DNA"/>
</dbReference>
<organism evidence="7">
    <name type="scientific">Culicoides sonorensis</name>
    <name type="common">Biting midge</name>
    <dbReference type="NCBI Taxonomy" id="179676"/>
    <lineage>
        <taxon>Eukaryota</taxon>
        <taxon>Metazoa</taxon>
        <taxon>Ecdysozoa</taxon>
        <taxon>Arthropoda</taxon>
        <taxon>Hexapoda</taxon>
        <taxon>Insecta</taxon>
        <taxon>Pterygota</taxon>
        <taxon>Neoptera</taxon>
        <taxon>Endopterygota</taxon>
        <taxon>Diptera</taxon>
        <taxon>Nematocera</taxon>
        <taxon>Chironomoidea</taxon>
        <taxon>Ceratopogonidae</taxon>
        <taxon>Ceratopogoninae</taxon>
        <taxon>Culicoides</taxon>
        <taxon>Monoculicoides</taxon>
    </lineage>
</organism>
<dbReference type="PANTHER" id="PTHR13225:SF3">
    <property type="entry name" value="UPF0489 PROTEIN C5ORF22"/>
    <property type="match status" value="1"/>
</dbReference>
<dbReference type="SUPFAM" id="SSF46579">
    <property type="entry name" value="Prefoldin"/>
    <property type="match status" value="1"/>
</dbReference>
<feature type="coiled-coil region" evidence="6">
    <location>
        <begin position="5"/>
        <end position="56"/>
    </location>
</feature>
<sequence length="477" mass="56169">MSQSAATLEKKLQSELDALKNTQKEYEKLIQQRQLLDGQLNENKNVLDELNLLKESNQVFKLFGPILIKQTLEESKQNVTKRVDYINKELNRCQDQISALDKKQDQHHTSTLRVFEKIPIYIYENHNEVLEPIYDCLKSRHLPFTGNFLIHFDSHPDLCRPENMPACFVFDRILLLDAVNIESWILPPIYGGHVDHVVWMKPSWAGQIPNGSYDLEVGEWNKEIYVHSNLDYYISEGSYCQLEELKNRKKWKLESIDFKNELKLNEDFLNKTELPYILDIDLDFFSTKNPFLNIYSRIDAYNRLKQIYIIPKSYNKDEETSIISYSMQRRTHLKYLESIFKDLENGKEIDKLEPHPTDPNCFEHLKQLITDLQRHYEKEEIDYEIIHNAGCTCDTIDLPDHESTKEEITSMILDFKTFLKALKGPPTIITISRSALDDYCPPNVVDFIQESVLDVLHSVFHEKLDEAEFRYFELESD</sequence>
<dbReference type="VEuPathDB" id="VectorBase:CSON001097"/>
<evidence type="ECO:0000256" key="6">
    <source>
        <dbReference type="SAM" id="Coils"/>
    </source>
</evidence>
<comment type="similarity">
    <text evidence="2">Belongs to the prefoldin subunit beta family.</text>
</comment>
<dbReference type="CDD" id="cd23161">
    <property type="entry name" value="Prefoldin_6"/>
    <property type="match status" value="1"/>
</dbReference>
<accession>A0A336KVZ7</accession>
<dbReference type="Pfam" id="PF12640">
    <property type="entry name" value="UPF0489"/>
    <property type="match status" value="1"/>
</dbReference>
<evidence type="ECO:0000256" key="3">
    <source>
        <dbReference type="ARBA" id="ARBA00011695"/>
    </source>
</evidence>
<dbReference type="AlphaFoldDB" id="A0A336KVZ7"/>
<dbReference type="InterPro" id="IPR002777">
    <property type="entry name" value="PFD_beta-like"/>
</dbReference>
<reference evidence="7" key="1">
    <citation type="submission" date="2018-04" db="EMBL/GenBank/DDBJ databases">
        <authorList>
            <person name="Go L.Y."/>
            <person name="Mitchell J.A."/>
        </authorList>
    </citation>
    <scope>NUCLEOTIDE SEQUENCE</scope>
    <source>
        <tissue evidence="7">Whole organism</tissue>
    </source>
</reference>
<dbReference type="Gene3D" id="1.10.287.370">
    <property type="match status" value="1"/>
</dbReference>
<keyword evidence="4" id="KW-0143">Chaperone</keyword>
<keyword evidence="6" id="KW-0175">Coiled coil</keyword>
<dbReference type="InterPro" id="IPR009053">
    <property type="entry name" value="Prefoldin"/>
</dbReference>
<comment type="subunit">
    <text evidence="3">Heterohexamer of two PFD-alpha type and four PFD-beta type subunits.</text>
</comment>
<dbReference type="InterPro" id="IPR024131">
    <property type="entry name" value="UPF0489"/>
</dbReference>
<reference evidence="8" key="2">
    <citation type="submission" date="2018-07" db="EMBL/GenBank/DDBJ databases">
        <authorList>
            <person name="Quirk P.G."/>
            <person name="Krulwich T.A."/>
        </authorList>
    </citation>
    <scope>NUCLEOTIDE SEQUENCE</scope>
</reference>
<evidence type="ECO:0000256" key="5">
    <source>
        <dbReference type="ARBA" id="ARBA00072592"/>
    </source>
</evidence>
<evidence type="ECO:0000256" key="1">
    <source>
        <dbReference type="ARBA" id="ARBA00007099"/>
    </source>
</evidence>
<dbReference type="EMBL" id="UFQS01001173">
    <property type="protein sequence ID" value="SSX09373.1"/>
    <property type="molecule type" value="Genomic_DNA"/>
</dbReference>
<evidence type="ECO:0000313" key="8">
    <source>
        <dbReference type="EMBL" id="SSX29275.1"/>
    </source>
</evidence>
<gene>
    <name evidence="7" type="primary">CSON001097</name>
</gene>
<dbReference type="GO" id="GO:0016272">
    <property type="term" value="C:prefoldin complex"/>
    <property type="evidence" value="ECO:0007669"/>
    <property type="project" value="InterPro"/>
</dbReference>
<dbReference type="PANTHER" id="PTHR13225">
    <property type="entry name" value="MISEXPRESSION SUPPRESSOR OF RAS 6"/>
    <property type="match status" value="1"/>
</dbReference>
<name>A0A336KVZ7_CULSO</name>
<dbReference type="GO" id="GO:0051082">
    <property type="term" value="F:unfolded protein binding"/>
    <property type="evidence" value="ECO:0007669"/>
    <property type="project" value="InterPro"/>
</dbReference>
<protein>
    <recommendedName>
        <fullName evidence="5">Probable prefoldin subunit 6</fullName>
    </recommendedName>
</protein>